<dbReference type="PIRSF" id="PIRSF000137">
    <property type="entry name" value="Alcohol_oxidase"/>
    <property type="match status" value="1"/>
</dbReference>
<feature type="chain" id="PRO_5003190783" evidence="4">
    <location>
        <begin position="23"/>
        <end position="584"/>
    </location>
</feature>
<dbReference type="InterPro" id="IPR000172">
    <property type="entry name" value="GMC_OxRdtase_N"/>
</dbReference>
<dbReference type="VEuPathDB" id="FungiDB:MGYG_08245"/>
<keyword evidence="4" id="KW-0732">Signal</keyword>
<dbReference type="Gene3D" id="3.50.50.60">
    <property type="entry name" value="FAD/NAD(P)-binding domain"/>
    <property type="match status" value="1"/>
</dbReference>
<evidence type="ECO:0000313" key="7">
    <source>
        <dbReference type="Proteomes" id="UP000002669"/>
    </source>
</evidence>
<keyword evidence="3" id="KW-0285">Flavoprotein</keyword>
<evidence type="ECO:0000256" key="1">
    <source>
        <dbReference type="ARBA" id="ARBA00010790"/>
    </source>
</evidence>
<keyword evidence="3" id="KW-0274">FAD</keyword>
<feature type="signal peptide" evidence="4">
    <location>
        <begin position="1"/>
        <end position="22"/>
    </location>
</feature>
<sequence length="584" mass="63772">MGSAQFLLKILLAFAVASATVALEDFASRKADYIIVGGGPAGFVLAEKLSRNPLRKIVLLEAGPETIHLNLVSVPAYYPLIHEYFWNYTSQPDVNLGGRAPGLRQGRGFGGGSAVNGMAYCRGAASVFDEWAAVSKNPNLAWGSLIEDFKATTHYTHQPADYELFVNTTGYGDGPLEVSRMSGLTGFEAPFVKAVERGLNMGEVDQTDGTGIGIDRGVATIRVSDRTRSYPRNTFGSRMQGRQNVELIHNAWVYNIGFSGQTAVNVTYINTSTNKKKTLEAIEIIISSGAINSPKLLMLSGIGPKKRLLELGIPIVANIPEVGTNLYDHQFPIIEAEVTPDVLTVWQWFQNATQKALAEKQYKESASGPLGWNNGFVHAGFRIPDSVFKDVNGTHYTSLPADRPQALIEFSTVPFHSGTPNISVITGWASLVQPEAPGYVTLKSADYRDDPLIFSNYYGSDADKAAVLWSYKKLREIMASDELKSVVIREWYPGSNVTTDEDIWAAIQQQSFSFHHPVGTIALGKALDSNWRLKGLRGIRVVGSSTFPTPSTCHPQGVVYAIAHRAARDIEQADRTRSGGKHRS</sequence>
<evidence type="ECO:0000256" key="4">
    <source>
        <dbReference type="SAM" id="SignalP"/>
    </source>
</evidence>
<dbReference type="Pfam" id="PF00732">
    <property type="entry name" value="GMC_oxred_N"/>
    <property type="match status" value="1"/>
</dbReference>
<dbReference type="PANTHER" id="PTHR11552">
    <property type="entry name" value="GLUCOSE-METHANOL-CHOLINE GMC OXIDOREDUCTASE"/>
    <property type="match status" value="1"/>
</dbReference>
<dbReference type="SUPFAM" id="SSF54373">
    <property type="entry name" value="FAD-linked reductases, C-terminal domain"/>
    <property type="match status" value="1"/>
</dbReference>
<dbReference type="PROSITE" id="PS00624">
    <property type="entry name" value="GMC_OXRED_2"/>
    <property type="match status" value="1"/>
</dbReference>
<dbReference type="PANTHER" id="PTHR11552:SF111">
    <property type="entry name" value="GLUCOSE-METHANOL-CHOLINE OXIDOREDUCTASE N-TERMINAL DOMAIN-CONTAINING PROTEIN"/>
    <property type="match status" value="1"/>
</dbReference>
<evidence type="ECO:0000256" key="2">
    <source>
        <dbReference type="PIRSR" id="PIRSR000137-1"/>
    </source>
</evidence>
<feature type="active site" description="Proton donor" evidence="2">
    <location>
        <position position="516"/>
    </location>
</feature>
<reference evidence="7" key="1">
    <citation type="journal article" date="2012" name="MBio">
        <title>Comparative genome analysis of Trichophyton rubrum and related dermatophytes reveals candidate genes involved in infection.</title>
        <authorList>
            <person name="Martinez D.A."/>
            <person name="Oliver B.G."/>
            <person name="Graeser Y."/>
            <person name="Goldberg J.M."/>
            <person name="Li W."/>
            <person name="Martinez-Rossi N.M."/>
            <person name="Monod M."/>
            <person name="Shelest E."/>
            <person name="Barton R.C."/>
            <person name="Birch E."/>
            <person name="Brakhage A.A."/>
            <person name="Chen Z."/>
            <person name="Gurr S.J."/>
            <person name="Heiman D."/>
            <person name="Heitman J."/>
            <person name="Kosti I."/>
            <person name="Rossi A."/>
            <person name="Saif S."/>
            <person name="Samalova M."/>
            <person name="Saunders C.W."/>
            <person name="Shea T."/>
            <person name="Summerbell R.C."/>
            <person name="Xu J."/>
            <person name="Young S."/>
            <person name="Zeng Q."/>
            <person name="Birren B.W."/>
            <person name="Cuomo C.A."/>
            <person name="White T.C."/>
        </authorList>
    </citation>
    <scope>NUCLEOTIDE SEQUENCE [LARGE SCALE GENOMIC DNA]</scope>
    <source>
        <strain evidence="7">ATCC MYA-4604 / CBS 118893</strain>
    </source>
</reference>
<protein>
    <submittedName>
        <fullName evidence="6">Choline dehydrogenase</fullName>
    </submittedName>
</protein>
<feature type="binding site" evidence="3">
    <location>
        <position position="253"/>
    </location>
    <ligand>
        <name>FAD</name>
        <dbReference type="ChEBI" id="CHEBI:57692"/>
    </ligand>
</feature>
<dbReference type="GO" id="GO:0050660">
    <property type="term" value="F:flavin adenine dinucleotide binding"/>
    <property type="evidence" value="ECO:0007669"/>
    <property type="project" value="InterPro"/>
</dbReference>
<dbReference type="GO" id="GO:0016614">
    <property type="term" value="F:oxidoreductase activity, acting on CH-OH group of donors"/>
    <property type="evidence" value="ECO:0007669"/>
    <property type="project" value="InterPro"/>
</dbReference>
<feature type="binding site" evidence="3">
    <location>
        <begin position="555"/>
        <end position="556"/>
    </location>
    <ligand>
        <name>FAD</name>
        <dbReference type="ChEBI" id="CHEBI:57692"/>
    </ligand>
</feature>
<dbReference type="STRING" id="535722.E4V650"/>
<name>E4V650_ARTGP</name>
<dbReference type="OMA" id="VNGMAYC"/>
<evidence type="ECO:0000313" key="6">
    <source>
        <dbReference type="EMBL" id="EFR05233.1"/>
    </source>
</evidence>
<dbReference type="SUPFAM" id="SSF51905">
    <property type="entry name" value="FAD/NAD(P)-binding domain"/>
    <property type="match status" value="1"/>
</dbReference>
<dbReference type="Gene3D" id="3.30.560.10">
    <property type="entry name" value="Glucose Oxidase, domain 3"/>
    <property type="match status" value="1"/>
</dbReference>
<dbReference type="Pfam" id="PF05199">
    <property type="entry name" value="GMC_oxred_C"/>
    <property type="match status" value="1"/>
</dbReference>
<dbReference type="OrthoDB" id="269227at2759"/>
<dbReference type="EMBL" id="DS989830">
    <property type="protein sequence ID" value="EFR05233.1"/>
    <property type="molecule type" value="Genomic_DNA"/>
</dbReference>
<dbReference type="InterPro" id="IPR036188">
    <property type="entry name" value="FAD/NAD-bd_sf"/>
</dbReference>
<evidence type="ECO:0000259" key="5">
    <source>
        <dbReference type="PROSITE" id="PS00624"/>
    </source>
</evidence>
<comment type="cofactor">
    <cofactor evidence="3">
        <name>FAD</name>
        <dbReference type="ChEBI" id="CHEBI:57692"/>
    </cofactor>
</comment>
<dbReference type="RefSeq" id="XP_003169340.1">
    <property type="nucleotide sequence ID" value="XM_003169292.1"/>
</dbReference>
<dbReference type="AlphaFoldDB" id="E4V650"/>
<dbReference type="eggNOG" id="KOG1238">
    <property type="taxonomic scope" value="Eukaryota"/>
</dbReference>
<organism evidence="7">
    <name type="scientific">Arthroderma gypseum (strain ATCC MYA-4604 / CBS 118893)</name>
    <name type="common">Microsporum gypseum</name>
    <dbReference type="NCBI Taxonomy" id="535722"/>
    <lineage>
        <taxon>Eukaryota</taxon>
        <taxon>Fungi</taxon>
        <taxon>Dikarya</taxon>
        <taxon>Ascomycota</taxon>
        <taxon>Pezizomycotina</taxon>
        <taxon>Eurotiomycetes</taxon>
        <taxon>Eurotiomycetidae</taxon>
        <taxon>Onygenales</taxon>
        <taxon>Arthrodermataceae</taxon>
        <taxon>Nannizzia</taxon>
    </lineage>
</organism>
<proteinExistence type="inferred from homology"/>
<dbReference type="Proteomes" id="UP000002669">
    <property type="component" value="Unassembled WGS sequence"/>
</dbReference>
<dbReference type="InterPro" id="IPR007867">
    <property type="entry name" value="GMC_OxRtase_C"/>
</dbReference>
<dbReference type="GeneID" id="10024562"/>
<gene>
    <name evidence="6" type="ORF">MGYG_08245</name>
</gene>
<keyword evidence="7" id="KW-1185">Reference proteome</keyword>
<feature type="domain" description="Glucose-methanol-choline oxidoreductase N-terminal" evidence="5">
    <location>
        <begin position="289"/>
        <end position="303"/>
    </location>
</feature>
<accession>E4V650</accession>
<evidence type="ECO:0000256" key="3">
    <source>
        <dbReference type="PIRSR" id="PIRSR000137-2"/>
    </source>
</evidence>
<dbReference type="InParanoid" id="E4V650"/>
<feature type="active site" description="Proton acceptor" evidence="2">
    <location>
        <position position="554"/>
    </location>
</feature>
<comment type="similarity">
    <text evidence="1">Belongs to the GMC oxidoreductase family.</text>
</comment>
<dbReference type="HOGENOM" id="CLU_002865_6_3_1"/>
<dbReference type="InterPro" id="IPR012132">
    <property type="entry name" value="GMC_OxRdtase"/>
</dbReference>